<dbReference type="Gene3D" id="1.10.510.10">
    <property type="entry name" value="Transferase(Phosphotransferase) domain 1"/>
    <property type="match status" value="1"/>
</dbReference>
<dbReference type="PROSITE" id="PS50011">
    <property type="entry name" value="PROTEIN_KINASE_DOM"/>
    <property type="match status" value="1"/>
</dbReference>
<proteinExistence type="inferred from homology"/>
<keyword evidence="6" id="KW-0418">Kinase</keyword>
<dbReference type="Gene3D" id="3.30.200.20">
    <property type="entry name" value="Phosphorylase Kinase, domain 1"/>
    <property type="match status" value="1"/>
</dbReference>
<evidence type="ECO:0000313" key="7">
    <source>
        <dbReference type="Proteomes" id="UP001558713"/>
    </source>
</evidence>
<dbReference type="PROSITE" id="PS00107">
    <property type="entry name" value="PROTEIN_KINASE_ATP"/>
    <property type="match status" value="1"/>
</dbReference>
<feature type="domain" description="Protein kinase" evidence="5">
    <location>
        <begin position="15"/>
        <end position="296"/>
    </location>
</feature>
<dbReference type="InterPro" id="IPR011009">
    <property type="entry name" value="Kinase-like_dom_sf"/>
</dbReference>
<keyword evidence="2" id="KW-0547">Nucleotide-binding</keyword>
<comment type="caution">
    <text evidence="6">The sequence shown here is derived from an EMBL/GenBank/DDBJ whole genome shotgun (WGS) entry which is preliminary data.</text>
</comment>
<dbReference type="FunFam" id="3.30.200.20:FF:000099">
    <property type="entry name" value="Serine/threonine-protein kinase BLUS1"/>
    <property type="match status" value="1"/>
</dbReference>
<evidence type="ECO:0000256" key="3">
    <source>
        <dbReference type="SAM" id="Coils"/>
    </source>
</evidence>
<evidence type="ECO:0000256" key="2">
    <source>
        <dbReference type="PROSITE-ProRule" id="PRU10141"/>
    </source>
</evidence>
<gene>
    <name evidence="6" type="ORF">V5N11_030282</name>
</gene>
<name>A0ABD1AMG7_CARAN</name>
<dbReference type="AlphaFoldDB" id="A0ABD1AMG7"/>
<evidence type="ECO:0000313" key="6">
    <source>
        <dbReference type="EMBL" id="KAL1200056.1"/>
    </source>
</evidence>
<keyword evidence="7" id="KW-1185">Reference proteome</keyword>
<feature type="region of interest" description="Disordered" evidence="4">
    <location>
        <begin position="362"/>
        <end position="384"/>
    </location>
</feature>
<dbReference type="SUPFAM" id="SSF56112">
    <property type="entry name" value="Protein kinase-like (PK-like)"/>
    <property type="match status" value="1"/>
</dbReference>
<dbReference type="PANTHER" id="PTHR48014">
    <property type="entry name" value="SERINE/THREONINE-PROTEIN KINASE FRAY2"/>
    <property type="match status" value="1"/>
</dbReference>
<evidence type="ECO:0000259" key="5">
    <source>
        <dbReference type="PROSITE" id="PS50011"/>
    </source>
</evidence>
<evidence type="ECO:0000256" key="1">
    <source>
        <dbReference type="ARBA" id="ARBA00008874"/>
    </source>
</evidence>
<organism evidence="6 7">
    <name type="scientific">Cardamine amara subsp. amara</name>
    <dbReference type="NCBI Taxonomy" id="228776"/>
    <lineage>
        <taxon>Eukaryota</taxon>
        <taxon>Viridiplantae</taxon>
        <taxon>Streptophyta</taxon>
        <taxon>Embryophyta</taxon>
        <taxon>Tracheophyta</taxon>
        <taxon>Spermatophyta</taxon>
        <taxon>Magnoliopsida</taxon>
        <taxon>eudicotyledons</taxon>
        <taxon>Gunneridae</taxon>
        <taxon>Pentapetalae</taxon>
        <taxon>rosids</taxon>
        <taxon>malvids</taxon>
        <taxon>Brassicales</taxon>
        <taxon>Brassicaceae</taxon>
        <taxon>Cardamineae</taxon>
        <taxon>Cardamine</taxon>
    </lineage>
</organism>
<dbReference type="GO" id="GO:0005524">
    <property type="term" value="F:ATP binding"/>
    <property type="evidence" value="ECO:0007669"/>
    <property type="project" value="UniProtKB-UniRule"/>
</dbReference>
<dbReference type="InterPro" id="IPR000719">
    <property type="entry name" value="Prot_kinase_dom"/>
</dbReference>
<dbReference type="InterPro" id="IPR047173">
    <property type="entry name" value="STRAD_A/B-like"/>
</dbReference>
<keyword evidence="6" id="KW-0808">Transferase</keyword>
<comment type="similarity">
    <text evidence="1">Belongs to the protein kinase superfamily. STE Ser/Thr protein kinase family. STE20 subfamily.</text>
</comment>
<protein>
    <submittedName>
        <fullName evidence="6">Serine/threonine-protein kinase BLUS1</fullName>
    </submittedName>
</protein>
<dbReference type="Proteomes" id="UP001558713">
    <property type="component" value="Unassembled WGS sequence"/>
</dbReference>
<dbReference type="GO" id="GO:0016301">
    <property type="term" value="F:kinase activity"/>
    <property type="evidence" value="ECO:0007669"/>
    <property type="project" value="UniProtKB-KW"/>
</dbReference>
<evidence type="ECO:0000256" key="4">
    <source>
        <dbReference type="SAM" id="MobiDB-lite"/>
    </source>
</evidence>
<reference evidence="6 7" key="1">
    <citation type="submission" date="2024-04" db="EMBL/GenBank/DDBJ databases">
        <title>Genome assembly C_amara_ONT_v2.</title>
        <authorList>
            <person name="Yant L."/>
            <person name="Moore C."/>
            <person name="Slenker M."/>
        </authorList>
    </citation>
    <scope>NUCLEOTIDE SEQUENCE [LARGE SCALE GENOMIC DNA]</scope>
    <source>
        <tissue evidence="6">Leaf</tissue>
    </source>
</reference>
<dbReference type="Pfam" id="PF00069">
    <property type="entry name" value="Pkinase"/>
    <property type="match status" value="1"/>
</dbReference>
<dbReference type="FunFam" id="1.10.510.10:FF:000835">
    <property type="entry name" value="Serine/threonine-protein kinase BLUS1"/>
    <property type="match status" value="1"/>
</dbReference>
<sequence>MARNKLEFPLDSDAYEIMCKIGVGVSASVYKAICIPMNSTVVAIKAINLDQSRADFDSLRRETKTMSLLSHPNILNAYCSFTVDRCLWVVMPFMSCGSLHSIVSSSFPNGLPENCISVFLKETLTAISYLHDQGHLHRDIKAGNILVDSDGSVKLADFGVSASIYEPVTSSSGTTSSSLRLTDIAGTPYWMAPEVVHSHTGYGFKADIWSFGITALELAHGRPPLSHLPPLKSLLMKITKRFRFSDYEINTSGGGGGGKKGNKKFSKAFREMVGLCLEQDPAKRPSAEKLLKHPFFKNCKGVDFVVKNVLQGLSNTEQMFIESQVLLKSDEEEDEEEEEIVKNRRISGWNFREDDLQLSPVFPATESDSSESSPGEEDQIRDKLEGDNIAITVSDLGLGLSNEEAKNQEGEVVGFDKDLVLEKLKVLKKSLEHQRARVSVIIEALSGDKEEKSREEELLEMVEKLKIELEAEKLKTLRAEKESYSTSKFH</sequence>
<accession>A0ABD1AMG7</accession>
<dbReference type="SMART" id="SM00220">
    <property type="entry name" value="S_TKc"/>
    <property type="match status" value="1"/>
</dbReference>
<keyword evidence="3" id="KW-0175">Coiled coil</keyword>
<feature type="coiled-coil region" evidence="3">
    <location>
        <begin position="452"/>
        <end position="482"/>
    </location>
</feature>
<feature type="binding site" evidence="2">
    <location>
        <position position="45"/>
    </location>
    <ligand>
        <name>ATP</name>
        <dbReference type="ChEBI" id="CHEBI:30616"/>
    </ligand>
</feature>
<dbReference type="EMBL" id="JBANAX010000633">
    <property type="protein sequence ID" value="KAL1200056.1"/>
    <property type="molecule type" value="Genomic_DNA"/>
</dbReference>
<keyword evidence="2" id="KW-0067">ATP-binding</keyword>
<dbReference type="InterPro" id="IPR017441">
    <property type="entry name" value="Protein_kinase_ATP_BS"/>
</dbReference>
<dbReference type="PANTHER" id="PTHR48014:SF7">
    <property type="entry name" value="SERINE_THREONINE-PROTEIN KINASE BLUS1"/>
    <property type="match status" value="1"/>
</dbReference>